<dbReference type="Gramene" id="Pp3c14_23720V3.1">
    <property type="protein sequence ID" value="Pp3c14_23720V3.1"/>
    <property type="gene ID" value="Pp3c14_23720"/>
</dbReference>
<proteinExistence type="predicted"/>
<dbReference type="GeneID" id="112291259"/>
<dbReference type="Pfam" id="PF04765">
    <property type="entry name" value="TOD1_MUCI70"/>
    <property type="match status" value="1"/>
</dbReference>
<organism evidence="4">
    <name type="scientific">Physcomitrium patens</name>
    <name type="common">Spreading-leaved earth moss</name>
    <name type="synonym">Physcomitrella patens</name>
    <dbReference type="NCBI Taxonomy" id="3218"/>
    <lineage>
        <taxon>Eukaryota</taxon>
        <taxon>Viridiplantae</taxon>
        <taxon>Streptophyta</taxon>
        <taxon>Embryophyta</taxon>
        <taxon>Bryophyta</taxon>
        <taxon>Bryophytina</taxon>
        <taxon>Bryopsida</taxon>
        <taxon>Funariidae</taxon>
        <taxon>Funariales</taxon>
        <taxon>Funariaceae</taxon>
        <taxon>Physcomitrium</taxon>
    </lineage>
</organism>
<accession>A0A2K1JJ31</accession>
<dbReference type="AlphaFoldDB" id="A0A2K1JJ31"/>
<dbReference type="OrthoDB" id="1905162at2759"/>
<evidence type="ECO:0000313" key="6">
    <source>
        <dbReference type="Proteomes" id="UP000006727"/>
    </source>
</evidence>
<reference evidence="5" key="3">
    <citation type="submission" date="2020-12" db="UniProtKB">
        <authorList>
            <consortium name="EnsemblPlants"/>
        </authorList>
    </citation>
    <scope>IDENTIFICATION</scope>
</reference>
<dbReference type="InterPro" id="IPR048354">
    <property type="entry name" value="TOD1_MUCI70_glycTrfase_dom"/>
</dbReference>
<evidence type="ECO:0000313" key="5">
    <source>
        <dbReference type="EnsemblPlants" id="Pp3c14_23720V3.1"/>
    </source>
</evidence>
<evidence type="ECO:0000259" key="3">
    <source>
        <dbReference type="Pfam" id="PF04765"/>
    </source>
</evidence>
<keyword evidence="2" id="KW-0472">Membrane</keyword>
<dbReference type="EnsemblPlants" id="Pp3c14_23720V3.2">
    <property type="protein sequence ID" value="Pp3c14_23720V3.2"/>
    <property type="gene ID" value="Pp3c14_23720"/>
</dbReference>
<sequence>MAWQGVGGKHRHGQGPGHVMQVDEENPEDSPSMKDRQRRRRAASFDVLPLYKEFEGIKRKVYRGQRQRIAMLFLVTVFLIVSLRYCLRSGHGVPASEASKTGKRKESNLNKLDMPTRMVAGVRQACLKLLPENELEQLQLPSASNSVVKNLRYVSGGLSFAGDQTPSERLASFQVQDTMQVHCGWCAGNGFDIDPIDTAFMEACRVVVITCTFGGGDNLYQPIGFVNATASKVCYVAFWDDVTKQTQEEAGNRLGPDRKIGLWRVVLVRNLPFADQRKNGKIPKMLGHRLFPNAQFSIWTDSKSQFRRDPLGVLEALLWKPKAEFAISAHGARSCVYKEAVAIVQKHKALPEEVDIQLEAYRSEGMPKDLRIDGHKALAEASVIVREHTPATNLFMCVWFNEVMRFTARDQLSFPYVLHRLPIFHLNMFPVCTRKALVNSMGHARKAAPLVVDG</sequence>
<dbReference type="RefSeq" id="XP_024394181.1">
    <property type="nucleotide sequence ID" value="XM_024538413.2"/>
</dbReference>
<dbReference type="PaxDb" id="3218-PP1S69_64V6.1"/>
<evidence type="ECO:0000313" key="4">
    <source>
        <dbReference type="EMBL" id="PNR41550.1"/>
    </source>
</evidence>
<dbReference type="OMA" id="FWDEITV"/>
<feature type="domain" description="TOD1/MUCI70 glycosyltransferase-like" evidence="3">
    <location>
        <begin position="158"/>
        <end position="443"/>
    </location>
</feature>
<dbReference type="InterPro" id="IPR006852">
    <property type="entry name" value="TOD1_MUCI70"/>
</dbReference>
<name>A0A2K1JJ31_PHYPA</name>
<dbReference type="EMBL" id="ABEU02000014">
    <property type="protein sequence ID" value="PNR41550.1"/>
    <property type="molecule type" value="Genomic_DNA"/>
</dbReference>
<keyword evidence="2" id="KW-0812">Transmembrane</keyword>
<dbReference type="PANTHER" id="PTHR12956:SF17">
    <property type="entry name" value="OS01G0749100 PROTEIN"/>
    <property type="match status" value="1"/>
</dbReference>
<feature type="region of interest" description="Disordered" evidence="1">
    <location>
        <begin position="1"/>
        <end position="41"/>
    </location>
</feature>
<dbReference type="Proteomes" id="UP000006727">
    <property type="component" value="Chromosome 14"/>
</dbReference>
<evidence type="ECO:0000256" key="2">
    <source>
        <dbReference type="SAM" id="Phobius"/>
    </source>
</evidence>
<gene>
    <name evidence="5" type="primary">LOC112291259</name>
    <name evidence="4" type="ORF">PHYPA_018953</name>
</gene>
<dbReference type="STRING" id="3218.A0A2K1JJ31"/>
<reference evidence="4 6" key="2">
    <citation type="journal article" date="2018" name="Plant J.">
        <title>The Physcomitrella patens chromosome-scale assembly reveals moss genome structure and evolution.</title>
        <authorList>
            <person name="Lang D."/>
            <person name="Ullrich K.K."/>
            <person name="Murat F."/>
            <person name="Fuchs J."/>
            <person name="Jenkins J."/>
            <person name="Haas F.B."/>
            <person name="Piednoel M."/>
            <person name="Gundlach H."/>
            <person name="Van Bel M."/>
            <person name="Meyberg R."/>
            <person name="Vives C."/>
            <person name="Morata J."/>
            <person name="Symeonidi A."/>
            <person name="Hiss M."/>
            <person name="Muchero W."/>
            <person name="Kamisugi Y."/>
            <person name="Saleh O."/>
            <person name="Blanc G."/>
            <person name="Decker E.L."/>
            <person name="van Gessel N."/>
            <person name="Grimwood J."/>
            <person name="Hayes R.D."/>
            <person name="Graham S.W."/>
            <person name="Gunter L.E."/>
            <person name="McDaniel S.F."/>
            <person name="Hoernstein S.N.W."/>
            <person name="Larsson A."/>
            <person name="Li F.W."/>
            <person name="Perroud P.F."/>
            <person name="Phillips J."/>
            <person name="Ranjan P."/>
            <person name="Rokshar D.S."/>
            <person name="Rothfels C.J."/>
            <person name="Schneider L."/>
            <person name="Shu S."/>
            <person name="Stevenson D.W."/>
            <person name="Thummler F."/>
            <person name="Tillich M."/>
            <person name="Villarreal Aguilar J.C."/>
            <person name="Widiez T."/>
            <person name="Wong G.K."/>
            <person name="Wymore A."/>
            <person name="Zhang Y."/>
            <person name="Zimmer A.D."/>
            <person name="Quatrano R.S."/>
            <person name="Mayer K.F.X."/>
            <person name="Goodstein D."/>
            <person name="Casacuberta J.M."/>
            <person name="Vandepoele K."/>
            <person name="Reski R."/>
            <person name="Cuming A.C."/>
            <person name="Tuskan G.A."/>
            <person name="Maumus F."/>
            <person name="Salse J."/>
            <person name="Schmutz J."/>
            <person name="Rensing S.A."/>
        </authorList>
    </citation>
    <scope>NUCLEOTIDE SEQUENCE [LARGE SCALE GENOMIC DNA]</scope>
    <source>
        <strain evidence="5 6">cv. Gransden 2004</strain>
    </source>
</reference>
<feature type="transmembrane region" description="Helical" evidence="2">
    <location>
        <begin position="69"/>
        <end position="85"/>
    </location>
</feature>
<keyword evidence="2" id="KW-1133">Transmembrane helix</keyword>
<protein>
    <recommendedName>
        <fullName evidence="3">TOD1/MUCI70 glycosyltransferase-like domain-containing protein</fullName>
    </recommendedName>
</protein>
<dbReference type="EnsemblPlants" id="Pp3c14_23720V3.1">
    <property type="protein sequence ID" value="Pp3c14_23720V3.1"/>
    <property type="gene ID" value="Pp3c14_23720"/>
</dbReference>
<dbReference type="Gramene" id="Pp3c14_23720V3.2">
    <property type="protein sequence ID" value="Pp3c14_23720V3.2"/>
    <property type="gene ID" value="Pp3c14_23720"/>
</dbReference>
<evidence type="ECO:0000256" key="1">
    <source>
        <dbReference type="SAM" id="MobiDB-lite"/>
    </source>
</evidence>
<dbReference type="PANTHER" id="PTHR12956">
    <property type="entry name" value="ALKALINE CERAMIDASE-RELATED"/>
    <property type="match status" value="1"/>
</dbReference>
<keyword evidence="6" id="KW-1185">Reference proteome</keyword>
<reference evidence="4 6" key="1">
    <citation type="journal article" date="2008" name="Science">
        <title>The Physcomitrella genome reveals evolutionary insights into the conquest of land by plants.</title>
        <authorList>
            <person name="Rensing S."/>
            <person name="Lang D."/>
            <person name="Zimmer A."/>
            <person name="Terry A."/>
            <person name="Salamov A."/>
            <person name="Shapiro H."/>
            <person name="Nishiyama T."/>
            <person name="Perroud P.-F."/>
            <person name="Lindquist E."/>
            <person name="Kamisugi Y."/>
            <person name="Tanahashi T."/>
            <person name="Sakakibara K."/>
            <person name="Fujita T."/>
            <person name="Oishi K."/>
            <person name="Shin-I T."/>
            <person name="Kuroki Y."/>
            <person name="Toyoda A."/>
            <person name="Suzuki Y."/>
            <person name="Hashimoto A."/>
            <person name="Yamaguchi K."/>
            <person name="Sugano A."/>
            <person name="Kohara Y."/>
            <person name="Fujiyama A."/>
            <person name="Anterola A."/>
            <person name="Aoki S."/>
            <person name="Ashton N."/>
            <person name="Barbazuk W.B."/>
            <person name="Barker E."/>
            <person name="Bennetzen J."/>
            <person name="Bezanilla M."/>
            <person name="Blankenship R."/>
            <person name="Cho S.H."/>
            <person name="Dutcher S."/>
            <person name="Estelle M."/>
            <person name="Fawcett J.A."/>
            <person name="Gundlach H."/>
            <person name="Hanada K."/>
            <person name="Heyl A."/>
            <person name="Hicks K.A."/>
            <person name="Hugh J."/>
            <person name="Lohr M."/>
            <person name="Mayer K."/>
            <person name="Melkozernov A."/>
            <person name="Murata T."/>
            <person name="Nelson D."/>
            <person name="Pils B."/>
            <person name="Prigge M."/>
            <person name="Reiss B."/>
            <person name="Renner T."/>
            <person name="Rombauts S."/>
            <person name="Rushton P."/>
            <person name="Sanderfoot A."/>
            <person name="Schween G."/>
            <person name="Shiu S.-H."/>
            <person name="Stueber K."/>
            <person name="Theodoulou F.L."/>
            <person name="Tu H."/>
            <person name="Van de Peer Y."/>
            <person name="Verrier P.J."/>
            <person name="Waters E."/>
            <person name="Wood A."/>
            <person name="Yang L."/>
            <person name="Cove D."/>
            <person name="Cuming A."/>
            <person name="Hasebe M."/>
            <person name="Lucas S."/>
            <person name="Mishler D.B."/>
            <person name="Reski R."/>
            <person name="Grigoriev I."/>
            <person name="Quatrano R.S."/>
            <person name="Boore J.L."/>
        </authorList>
    </citation>
    <scope>NUCLEOTIDE SEQUENCE [LARGE SCALE GENOMIC DNA]</scope>
    <source>
        <strain evidence="5 6">cv. Gransden 2004</strain>
    </source>
</reference>